<keyword evidence="5 7" id="KW-1133">Transmembrane helix</keyword>
<feature type="transmembrane region" description="Helical" evidence="7">
    <location>
        <begin position="118"/>
        <end position="144"/>
    </location>
</feature>
<evidence type="ECO:0000313" key="8">
    <source>
        <dbReference type="EMBL" id="KUK37051.1"/>
    </source>
</evidence>
<comment type="caution">
    <text evidence="8">The sequence shown here is derived from an EMBL/GenBank/DDBJ whole genome shotgun (WGS) entry which is preliminary data.</text>
</comment>
<organism evidence="8 9">
    <name type="scientific">Thermacetogenium phaeum</name>
    <dbReference type="NCBI Taxonomy" id="85874"/>
    <lineage>
        <taxon>Bacteria</taxon>
        <taxon>Bacillati</taxon>
        <taxon>Bacillota</taxon>
        <taxon>Clostridia</taxon>
        <taxon>Thermoanaerobacterales</taxon>
        <taxon>Thermoanaerobacteraceae</taxon>
        <taxon>Thermacetogenium</taxon>
    </lineage>
</organism>
<dbReference type="InterPro" id="IPR001640">
    <property type="entry name" value="Lgt"/>
</dbReference>
<accession>A0A101FHE3</accession>
<dbReference type="Proteomes" id="UP000053326">
    <property type="component" value="Unassembled WGS sequence"/>
</dbReference>
<comment type="function">
    <text evidence="7">Catalyzes the transfer of the diacylglyceryl group from phosphatidylglycerol to the sulfhydryl group of the N-terminal cysteine of a prolipoprotein, the first step in the formation of mature lipoproteins.</text>
</comment>
<comment type="subcellular location">
    <subcellularLocation>
        <location evidence="7">Cell membrane</location>
        <topology evidence="7">Multi-pass membrane protein</topology>
    </subcellularLocation>
</comment>
<proteinExistence type="inferred from homology"/>
<feature type="transmembrane region" description="Helical" evidence="7">
    <location>
        <begin position="88"/>
        <end position="106"/>
    </location>
</feature>
<keyword evidence="2 7" id="KW-1003">Cell membrane</keyword>
<evidence type="ECO:0000256" key="1">
    <source>
        <dbReference type="ARBA" id="ARBA00007150"/>
    </source>
</evidence>
<comment type="catalytic activity">
    <reaction evidence="7">
        <text>L-cysteinyl-[prolipoprotein] + a 1,2-diacyl-sn-glycero-3-phospho-(1'-sn-glycerol) = an S-1,2-diacyl-sn-glyceryl-L-cysteinyl-[prolipoprotein] + sn-glycerol 1-phosphate + H(+)</text>
        <dbReference type="Rhea" id="RHEA:56712"/>
        <dbReference type="Rhea" id="RHEA-COMP:14679"/>
        <dbReference type="Rhea" id="RHEA-COMP:14680"/>
        <dbReference type="ChEBI" id="CHEBI:15378"/>
        <dbReference type="ChEBI" id="CHEBI:29950"/>
        <dbReference type="ChEBI" id="CHEBI:57685"/>
        <dbReference type="ChEBI" id="CHEBI:64716"/>
        <dbReference type="ChEBI" id="CHEBI:140658"/>
        <dbReference type="EC" id="2.5.1.145"/>
    </reaction>
</comment>
<dbReference type="EMBL" id="LGFO01000015">
    <property type="protein sequence ID" value="KUK37051.1"/>
    <property type="molecule type" value="Genomic_DNA"/>
</dbReference>
<protein>
    <recommendedName>
        <fullName evidence="7">Phosphatidylglycerol--prolipoprotein diacylglyceryl transferase</fullName>
        <ecNumber evidence="7">2.5.1.145</ecNumber>
    </recommendedName>
</protein>
<dbReference type="UniPathway" id="UPA00664"/>
<feature type="transmembrane region" description="Helical" evidence="7">
    <location>
        <begin position="164"/>
        <end position="181"/>
    </location>
</feature>
<dbReference type="NCBIfam" id="TIGR00544">
    <property type="entry name" value="lgt"/>
    <property type="match status" value="1"/>
</dbReference>
<dbReference type="GO" id="GO:0008961">
    <property type="term" value="F:phosphatidylglycerol-prolipoprotein diacylglyceryl transferase activity"/>
    <property type="evidence" value="ECO:0007669"/>
    <property type="project" value="UniProtKB-UniRule"/>
</dbReference>
<evidence type="ECO:0000256" key="3">
    <source>
        <dbReference type="ARBA" id="ARBA00022679"/>
    </source>
</evidence>
<comment type="similarity">
    <text evidence="1 7">Belongs to the Lgt family.</text>
</comment>
<feature type="transmembrane region" description="Helical" evidence="7">
    <location>
        <begin position="223"/>
        <end position="242"/>
    </location>
</feature>
<dbReference type="GO" id="GO:0042158">
    <property type="term" value="P:lipoprotein biosynthetic process"/>
    <property type="evidence" value="ECO:0007669"/>
    <property type="project" value="UniProtKB-UniRule"/>
</dbReference>
<keyword evidence="4 7" id="KW-0812">Transmembrane</keyword>
<keyword evidence="8" id="KW-0449">Lipoprotein</keyword>
<evidence type="ECO:0000256" key="7">
    <source>
        <dbReference type="HAMAP-Rule" id="MF_01147"/>
    </source>
</evidence>
<reference evidence="9" key="1">
    <citation type="journal article" date="2015" name="MBio">
        <title>Genome-Resolved Metagenomic Analysis Reveals Roles for Candidate Phyla and Other Microbial Community Members in Biogeochemical Transformations in Oil Reservoirs.</title>
        <authorList>
            <person name="Hu P."/>
            <person name="Tom L."/>
            <person name="Singh A."/>
            <person name="Thomas B.C."/>
            <person name="Baker B.J."/>
            <person name="Piceno Y.M."/>
            <person name="Andersen G.L."/>
            <person name="Banfield J.F."/>
        </authorList>
    </citation>
    <scope>NUCLEOTIDE SEQUENCE [LARGE SCALE GENOMIC DNA]</scope>
</reference>
<evidence type="ECO:0000256" key="2">
    <source>
        <dbReference type="ARBA" id="ARBA00022475"/>
    </source>
</evidence>
<feature type="transmembrane region" description="Helical" evidence="7">
    <location>
        <begin position="193"/>
        <end position="211"/>
    </location>
</feature>
<dbReference type="GO" id="GO:0005886">
    <property type="term" value="C:plasma membrane"/>
    <property type="evidence" value="ECO:0007669"/>
    <property type="project" value="UniProtKB-SubCell"/>
</dbReference>
<dbReference type="AlphaFoldDB" id="A0A101FHE3"/>
<keyword evidence="3 7" id="KW-0808">Transferase</keyword>
<gene>
    <name evidence="7" type="primary">lgt</name>
    <name evidence="8" type="ORF">XD66_0240</name>
</gene>
<dbReference type="HAMAP" id="MF_01147">
    <property type="entry name" value="Lgt"/>
    <property type="match status" value="1"/>
</dbReference>
<comment type="pathway">
    <text evidence="7">Protein modification; lipoprotein biosynthesis (diacylglyceryl transfer).</text>
</comment>
<feature type="transmembrane region" description="Helical" evidence="7">
    <location>
        <begin position="45"/>
        <end position="68"/>
    </location>
</feature>
<dbReference type="PATRIC" id="fig|85874.4.peg.1360"/>
<dbReference type="Pfam" id="PF01790">
    <property type="entry name" value="LGT"/>
    <property type="match status" value="1"/>
</dbReference>
<evidence type="ECO:0000313" key="9">
    <source>
        <dbReference type="Proteomes" id="UP000053326"/>
    </source>
</evidence>
<evidence type="ECO:0000256" key="4">
    <source>
        <dbReference type="ARBA" id="ARBA00022692"/>
    </source>
</evidence>
<name>A0A101FHE3_9THEO</name>
<evidence type="ECO:0000256" key="5">
    <source>
        <dbReference type="ARBA" id="ARBA00022989"/>
    </source>
</evidence>
<evidence type="ECO:0000256" key="6">
    <source>
        <dbReference type="ARBA" id="ARBA00023136"/>
    </source>
</evidence>
<feature type="binding site" evidence="7">
    <location>
        <position position="131"/>
    </location>
    <ligand>
        <name>a 1,2-diacyl-sn-glycero-3-phospho-(1'-sn-glycerol)</name>
        <dbReference type="ChEBI" id="CHEBI:64716"/>
    </ligand>
</feature>
<keyword evidence="6 7" id="KW-0472">Membrane</keyword>
<dbReference type="PANTHER" id="PTHR30589:SF0">
    <property type="entry name" value="PHOSPHATIDYLGLYCEROL--PROLIPOPROTEIN DIACYLGLYCERYL TRANSFERASE"/>
    <property type="match status" value="1"/>
</dbReference>
<dbReference type="PANTHER" id="PTHR30589">
    <property type="entry name" value="PROLIPOPROTEIN DIACYLGLYCERYL TRANSFERASE"/>
    <property type="match status" value="1"/>
</dbReference>
<feature type="transmembrane region" description="Helical" evidence="7">
    <location>
        <begin position="13"/>
        <end position="33"/>
    </location>
</feature>
<dbReference type="EC" id="2.5.1.145" evidence="7"/>
<sequence>MRPVLIQLGNFKIYSYGFFVALGIIAATLYLMSRVKRKGGSPETVIDLVLVTVISGVIGARLAYILLYDPRYYLEHPGRIFMLQEGGLAFYGAFILGLLAAVIFLRKAKIPVLGFLDLVAPALALGYAVARIGCFLNGCCYGRPTELPWGVVFPVVDALRRHPTQLYSVLAGLLIFAFLEWKTRKGIRFQGQIFSFFLILYGLLRAGIELLRENAQITGGPVTASLAALALAAAGAVFYFVLKRLPREGCAARRGRQLE</sequence>